<comment type="caution">
    <text evidence="3">The sequence shown here is derived from an EMBL/GenBank/DDBJ whole genome shotgun (WGS) entry which is preliminary data.</text>
</comment>
<feature type="transmembrane region" description="Helical" evidence="1">
    <location>
        <begin position="227"/>
        <end position="251"/>
    </location>
</feature>
<reference evidence="3 4" key="1">
    <citation type="submission" date="2019-11" db="EMBL/GenBank/DDBJ databases">
        <title>Metabolism of dissolved organic matter in forest soils.</title>
        <authorList>
            <person name="Cyle K.T."/>
            <person name="Wilhelm R.C."/>
            <person name="Martinez C.E."/>
        </authorList>
    </citation>
    <scope>NUCLEOTIDE SEQUENCE [LARGE SCALE GENOMIC DNA]</scope>
    <source>
        <strain evidence="3 4">1N</strain>
    </source>
</reference>
<evidence type="ECO:0000313" key="4">
    <source>
        <dbReference type="Proteomes" id="UP000652198"/>
    </source>
</evidence>
<protein>
    <submittedName>
        <fullName evidence="3">CPBP family intramembrane metalloprotease</fullName>
    </submittedName>
</protein>
<dbReference type="Proteomes" id="UP000652198">
    <property type="component" value="Unassembled WGS sequence"/>
</dbReference>
<keyword evidence="1" id="KW-0472">Membrane</keyword>
<accession>A0ABX2BIA4</accession>
<sequence>MKTKSYSFIDLAKLGRTEWWIPVLTLLVIALISILSTLTVLAFTGWSVYFTHFNAAAQMKGLLTSGGTLVGALGFWVSCKYFMRRPFRSLISVDLTFSVRRCLSGAALFLPVNLIALTAMTLYASARYGAWMIPFGHLRLPTSGQIFAAAAAIIAIPFFAFSEELFFRGWLTQTLRQYVRFRLVVVTIVALAFAVYHTQYDFHMKAMLFMSSFGLSALSLRDQRLELAVGAHAMLNICVSLEMLFFSGGWHTQTSAPVTTFDWFALAAIKSGLPFALMYWVLTKTNGWFAQNLQPKLPTFNPREYQGRAP</sequence>
<evidence type="ECO:0000259" key="2">
    <source>
        <dbReference type="Pfam" id="PF02517"/>
    </source>
</evidence>
<proteinExistence type="predicted"/>
<feature type="transmembrane region" description="Helical" evidence="1">
    <location>
        <begin position="21"/>
        <end position="49"/>
    </location>
</feature>
<feature type="transmembrane region" description="Helical" evidence="1">
    <location>
        <begin position="179"/>
        <end position="196"/>
    </location>
</feature>
<dbReference type="EMBL" id="WOEY01000017">
    <property type="protein sequence ID" value="NPT40506.1"/>
    <property type="molecule type" value="Genomic_DNA"/>
</dbReference>
<keyword evidence="3" id="KW-0482">Metalloprotease</keyword>
<keyword evidence="1" id="KW-1133">Transmembrane helix</keyword>
<keyword evidence="3" id="KW-0645">Protease</keyword>
<keyword evidence="1" id="KW-0812">Transmembrane</keyword>
<feature type="transmembrane region" description="Helical" evidence="1">
    <location>
        <begin position="146"/>
        <end position="167"/>
    </location>
</feature>
<dbReference type="GO" id="GO:0008237">
    <property type="term" value="F:metallopeptidase activity"/>
    <property type="evidence" value="ECO:0007669"/>
    <property type="project" value="UniProtKB-KW"/>
</dbReference>
<organism evidence="3 4">
    <name type="scientific">Paraburkholderia solitsugae</name>
    <dbReference type="NCBI Taxonomy" id="2675748"/>
    <lineage>
        <taxon>Bacteria</taxon>
        <taxon>Pseudomonadati</taxon>
        <taxon>Pseudomonadota</taxon>
        <taxon>Betaproteobacteria</taxon>
        <taxon>Burkholderiales</taxon>
        <taxon>Burkholderiaceae</taxon>
        <taxon>Paraburkholderia</taxon>
    </lineage>
</organism>
<feature type="domain" description="CAAX prenyl protease 2/Lysostaphin resistance protein A-like" evidence="2">
    <location>
        <begin position="149"/>
        <end position="237"/>
    </location>
</feature>
<feature type="transmembrane region" description="Helical" evidence="1">
    <location>
        <begin position="61"/>
        <end position="82"/>
    </location>
</feature>
<dbReference type="RefSeq" id="WP_172309140.1">
    <property type="nucleotide sequence ID" value="NZ_WOEY01000017.1"/>
</dbReference>
<evidence type="ECO:0000313" key="3">
    <source>
        <dbReference type="EMBL" id="NPT40506.1"/>
    </source>
</evidence>
<gene>
    <name evidence="3" type="ORF">GNZ12_04100</name>
</gene>
<dbReference type="Pfam" id="PF02517">
    <property type="entry name" value="Rce1-like"/>
    <property type="match status" value="1"/>
</dbReference>
<dbReference type="InterPro" id="IPR003675">
    <property type="entry name" value="Rce1/LyrA-like_dom"/>
</dbReference>
<feature type="transmembrane region" description="Helical" evidence="1">
    <location>
        <begin position="263"/>
        <end position="282"/>
    </location>
</feature>
<evidence type="ECO:0000256" key="1">
    <source>
        <dbReference type="SAM" id="Phobius"/>
    </source>
</evidence>
<name>A0ABX2BIA4_9BURK</name>
<keyword evidence="4" id="KW-1185">Reference proteome</keyword>
<keyword evidence="3" id="KW-0378">Hydrolase</keyword>
<feature type="transmembrane region" description="Helical" evidence="1">
    <location>
        <begin position="103"/>
        <end position="126"/>
    </location>
</feature>